<dbReference type="Proteomes" id="UP000245119">
    <property type="component" value="Linkage Group LG2"/>
</dbReference>
<dbReference type="Pfam" id="PF01757">
    <property type="entry name" value="Acyl_transf_3"/>
    <property type="match status" value="1"/>
</dbReference>
<proteinExistence type="predicted"/>
<evidence type="ECO:0000313" key="4">
    <source>
        <dbReference type="Proteomes" id="UP000245119"/>
    </source>
</evidence>
<name>A0A2T7PUR9_POMCA</name>
<feature type="transmembrane region" description="Helical" evidence="1">
    <location>
        <begin position="94"/>
        <end position="122"/>
    </location>
</feature>
<accession>A0A2T7PUR9</accession>
<keyword evidence="1" id="KW-1133">Transmembrane helix</keyword>
<feature type="transmembrane region" description="Helical" evidence="1">
    <location>
        <begin position="422"/>
        <end position="447"/>
    </location>
</feature>
<gene>
    <name evidence="3" type="ORF">C0Q70_04154</name>
</gene>
<keyword evidence="4" id="KW-1185">Reference proteome</keyword>
<dbReference type="EMBL" id="PZQS01000002">
    <property type="protein sequence ID" value="PVD37159.1"/>
    <property type="molecule type" value="Genomic_DNA"/>
</dbReference>
<keyword evidence="1" id="KW-0472">Membrane</keyword>
<evidence type="ECO:0000256" key="1">
    <source>
        <dbReference type="SAM" id="Phobius"/>
    </source>
</evidence>
<sequence>MVDSTGLQVLIIRSSRVQGWRGGSLAGEVLLCFSFLRNLRRLLCEGSADMLFTLNGVRVMSIFWIVLGNTISLLNKTSSVMANNVDTVKIAQSFWMQAIINSTFAADSFFVLSGCLVAYHFLHSKTHKLLKTNGKRVFSLRGLVLFYFHRLMRLLPCFYVAIVLYTVLLPYMGQGPRWKGTDKGLQQCQDHWWANAFFFSNFYKADDMCMPWTYYLVNDFQFYLLSPLVLYPLLLKPLLGGFLIVLLVAIQIVSTCLLMNNINGNMLNMEEGYFDEVYVKPYCRVGAFAVGMALGYFLHSTEHRVYFRKLPLFLGWTLSLCTIGTVVYVTHTENQPDGQRWTRLQSAVYEALSRPAWAMSVSWIIFTSTVGQGGFINSFLSWSPFVAMCRLTYGVYLLHPILITVVLNSSRFPIYLHFGSLIYMYVANLVCSYGIGFLLIALVECPFTKLDILMRVKLKKKST</sequence>
<feature type="domain" description="Acyltransferase 3" evidence="2">
    <location>
        <begin position="54"/>
        <end position="439"/>
    </location>
</feature>
<feature type="transmembrane region" description="Helical" evidence="1">
    <location>
        <begin position="143"/>
        <end position="168"/>
    </location>
</feature>
<dbReference type="PANTHER" id="PTHR11161">
    <property type="entry name" value="O-ACYLTRANSFERASE"/>
    <property type="match status" value="1"/>
</dbReference>
<reference evidence="3 4" key="1">
    <citation type="submission" date="2018-04" db="EMBL/GenBank/DDBJ databases">
        <title>The genome of golden apple snail Pomacea canaliculata provides insight into stress tolerance and invasive adaptation.</title>
        <authorList>
            <person name="Liu C."/>
            <person name="Liu B."/>
            <person name="Ren Y."/>
            <person name="Zhang Y."/>
            <person name="Wang H."/>
            <person name="Li S."/>
            <person name="Jiang F."/>
            <person name="Yin L."/>
            <person name="Zhang G."/>
            <person name="Qian W."/>
            <person name="Fan W."/>
        </authorList>
    </citation>
    <scope>NUCLEOTIDE SEQUENCE [LARGE SCALE GENOMIC DNA]</scope>
    <source>
        <strain evidence="3">SZHN2017</strain>
        <tissue evidence="3">Muscle</tissue>
    </source>
</reference>
<keyword evidence="1" id="KW-0812">Transmembrane</keyword>
<feature type="transmembrane region" description="Helical" evidence="1">
    <location>
        <begin position="51"/>
        <end position="74"/>
    </location>
</feature>
<organism evidence="3 4">
    <name type="scientific">Pomacea canaliculata</name>
    <name type="common">Golden apple snail</name>
    <dbReference type="NCBI Taxonomy" id="400727"/>
    <lineage>
        <taxon>Eukaryota</taxon>
        <taxon>Metazoa</taxon>
        <taxon>Spiralia</taxon>
        <taxon>Lophotrochozoa</taxon>
        <taxon>Mollusca</taxon>
        <taxon>Gastropoda</taxon>
        <taxon>Caenogastropoda</taxon>
        <taxon>Architaenioglossa</taxon>
        <taxon>Ampullarioidea</taxon>
        <taxon>Ampullariidae</taxon>
        <taxon>Pomacea</taxon>
    </lineage>
</organism>
<feature type="transmembrane region" description="Helical" evidence="1">
    <location>
        <begin position="356"/>
        <end position="379"/>
    </location>
</feature>
<dbReference type="InterPro" id="IPR002656">
    <property type="entry name" value="Acyl_transf_3_dom"/>
</dbReference>
<feature type="transmembrane region" description="Helical" evidence="1">
    <location>
        <begin position="238"/>
        <end position="259"/>
    </location>
</feature>
<dbReference type="AlphaFoldDB" id="A0A2T7PUR9"/>
<dbReference type="InterPro" id="IPR052728">
    <property type="entry name" value="O2_lipid_transport_reg"/>
</dbReference>
<protein>
    <recommendedName>
        <fullName evidence="2">Acyltransferase 3 domain-containing protein</fullName>
    </recommendedName>
</protein>
<feature type="transmembrane region" description="Helical" evidence="1">
    <location>
        <begin position="310"/>
        <end position="331"/>
    </location>
</feature>
<evidence type="ECO:0000313" key="3">
    <source>
        <dbReference type="EMBL" id="PVD37159.1"/>
    </source>
</evidence>
<evidence type="ECO:0000259" key="2">
    <source>
        <dbReference type="Pfam" id="PF01757"/>
    </source>
</evidence>
<comment type="caution">
    <text evidence="3">The sequence shown here is derived from an EMBL/GenBank/DDBJ whole genome shotgun (WGS) entry which is preliminary data.</text>
</comment>
<dbReference type="GO" id="GO:0016747">
    <property type="term" value="F:acyltransferase activity, transferring groups other than amino-acyl groups"/>
    <property type="evidence" value="ECO:0007669"/>
    <property type="project" value="InterPro"/>
</dbReference>
<feature type="transmembrane region" description="Helical" evidence="1">
    <location>
        <begin position="391"/>
        <end position="410"/>
    </location>
</feature>
<dbReference type="OrthoDB" id="207378at2759"/>
<dbReference type="PANTHER" id="PTHR11161:SF0">
    <property type="entry name" value="O-ACYLTRANSFERASE LIKE PROTEIN"/>
    <property type="match status" value="1"/>
</dbReference>
<feature type="transmembrane region" description="Helical" evidence="1">
    <location>
        <begin position="212"/>
        <end position="231"/>
    </location>
</feature>